<proteinExistence type="predicted"/>
<dbReference type="FunFam" id="3.30.160.60:FF:000690">
    <property type="entry name" value="Zinc finger protein 354C"/>
    <property type="match status" value="1"/>
</dbReference>
<evidence type="ECO:0000256" key="1">
    <source>
        <dbReference type="ARBA" id="ARBA00022723"/>
    </source>
</evidence>
<comment type="caution">
    <text evidence="7">The sequence shown here is derived from an EMBL/GenBank/DDBJ whole genome shotgun (WGS) entry which is preliminary data.</text>
</comment>
<reference evidence="7 8" key="1">
    <citation type="journal article" date="2020" name="Cell">
        <title>Large-Scale Comparative Analyses of Tick Genomes Elucidate Their Genetic Diversity and Vector Capacities.</title>
        <authorList>
            <consortium name="Tick Genome and Microbiome Consortium (TIGMIC)"/>
            <person name="Jia N."/>
            <person name="Wang J."/>
            <person name="Shi W."/>
            <person name="Du L."/>
            <person name="Sun Y."/>
            <person name="Zhan W."/>
            <person name="Jiang J.F."/>
            <person name="Wang Q."/>
            <person name="Zhang B."/>
            <person name="Ji P."/>
            <person name="Bell-Sakyi L."/>
            <person name="Cui X.M."/>
            <person name="Yuan T.T."/>
            <person name="Jiang B.G."/>
            <person name="Yang W.F."/>
            <person name="Lam T.T."/>
            <person name="Chang Q.C."/>
            <person name="Ding S.J."/>
            <person name="Wang X.J."/>
            <person name="Zhu J.G."/>
            <person name="Ruan X.D."/>
            <person name="Zhao L."/>
            <person name="Wei J.T."/>
            <person name="Ye R.Z."/>
            <person name="Que T.C."/>
            <person name="Du C.H."/>
            <person name="Zhou Y.H."/>
            <person name="Cheng J.X."/>
            <person name="Dai P.F."/>
            <person name="Guo W.B."/>
            <person name="Han X.H."/>
            <person name="Huang E.J."/>
            <person name="Li L.F."/>
            <person name="Wei W."/>
            <person name="Gao Y.C."/>
            <person name="Liu J.Z."/>
            <person name="Shao H.Z."/>
            <person name="Wang X."/>
            <person name="Wang C.C."/>
            <person name="Yang T.C."/>
            <person name="Huo Q.B."/>
            <person name="Li W."/>
            <person name="Chen H.Y."/>
            <person name="Chen S.E."/>
            <person name="Zhou L.G."/>
            <person name="Ni X.B."/>
            <person name="Tian J.H."/>
            <person name="Sheng Y."/>
            <person name="Liu T."/>
            <person name="Pan Y.S."/>
            <person name="Xia L.Y."/>
            <person name="Li J."/>
            <person name="Zhao F."/>
            <person name="Cao W.C."/>
        </authorList>
    </citation>
    <scope>NUCLEOTIDE SEQUENCE [LARGE SCALE GENOMIC DNA]</scope>
    <source>
        <strain evidence="7">HaeL-2018</strain>
    </source>
</reference>
<dbReference type="InterPro" id="IPR036236">
    <property type="entry name" value="Znf_C2H2_sf"/>
</dbReference>
<evidence type="ECO:0000313" key="8">
    <source>
        <dbReference type="Proteomes" id="UP000821853"/>
    </source>
</evidence>
<dbReference type="InterPro" id="IPR013087">
    <property type="entry name" value="Znf_C2H2_type"/>
</dbReference>
<keyword evidence="4" id="KW-0862">Zinc</keyword>
<keyword evidence="8" id="KW-1185">Reference proteome</keyword>
<gene>
    <name evidence="7" type="ORF">HPB48_016090</name>
</gene>
<evidence type="ECO:0000259" key="6">
    <source>
        <dbReference type="PROSITE" id="PS50157"/>
    </source>
</evidence>
<keyword evidence="3 5" id="KW-0863">Zinc-finger</keyword>
<dbReference type="SUPFAM" id="SSF57667">
    <property type="entry name" value="beta-beta-alpha zinc fingers"/>
    <property type="match status" value="1"/>
</dbReference>
<dbReference type="OrthoDB" id="8922241at2759"/>
<protein>
    <recommendedName>
        <fullName evidence="6">C2H2-type domain-containing protein</fullName>
    </recommendedName>
</protein>
<dbReference type="Proteomes" id="UP000821853">
    <property type="component" value="Chromosome 8"/>
</dbReference>
<dbReference type="AlphaFoldDB" id="A0A9J6GPB5"/>
<keyword evidence="2" id="KW-0677">Repeat</keyword>
<feature type="domain" description="C2H2-type" evidence="6">
    <location>
        <begin position="49"/>
        <end position="67"/>
    </location>
</feature>
<dbReference type="EMBL" id="JABSTR010000010">
    <property type="protein sequence ID" value="KAH9380350.1"/>
    <property type="molecule type" value="Genomic_DNA"/>
</dbReference>
<evidence type="ECO:0000313" key="7">
    <source>
        <dbReference type="EMBL" id="KAH9380350.1"/>
    </source>
</evidence>
<dbReference type="Gene3D" id="3.30.160.60">
    <property type="entry name" value="Classic Zinc Finger"/>
    <property type="match status" value="1"/>
</dbReference>
<name>A0A9J6GPB5_HAELO</name>
<organism evidence="7 8">
    <name type="scientific">Haemaphysalis longicornis</name>
    <name type="common">Bush tick</name>
    <dbReference type="NCBI Taxonomy" id="44386"/>
    <lineage>
        <taxon>Eukaryota</taxon>
        <taxon>Metazoa</taxon>
        <taxon>Ecdysozoa</taxon>
        <taxon>Arthropoda</taxon>
        <taxon>Chelicerata</taxon>
        <taxon>Arachnida</taxon>
        <taxon>Acari</taxon>
        <taxon>Parasitiformes</taxon>
        <taxon>Ixodida</taxon>
        <taxon>Ixodoidea</taxon>
        <taxon>Ixodidae</taxon>
        <taxon>Haemaphysalinae</taxon>
        <taxon>Haemaphysalis</taxon>
    </lineage>
</organism>
<dbReference type="GO" id="GO:0003682">
    <property type="term" value="F:chromatin binding"/>
    <property type="evidence" value="ECO:0007669"/>
    <property type="project" value="UniProtKB-ARBA"/>
</dbReference>
<dbReference type="VEuPathDB" id="VectorBase:HLOH_043891"/>
<keyword evidence="1" id="KW-0479">Metal-binding</keyword>
<dbReference type="GO" id="GO:0008270">
    <property type="term" value="F:zinc ion binding"/>
    <property type="evidence" value="ECO:0007669"/>
    <property type="project" value="UniProtKB-KW"/>
</dbReference>
<dbReference type="PROSITE" id="PS50157">
    <property type="entry name" value="ZINC_FINGER_C2H2_2"/>
    <property type="match status" value="1"/>
</dbReference>
<accession>A0A9J6GPB5</accession>
<evidence type="ECO:0000256" key="2">
    <source>
        <dbReference type="ARBA" id="ARBA00022737"/>
    </source>
</evidence>
<evidence type="ECO:0000256" key="3">
    <source>
        <dbReference type="ARBA" id="ARBA00022771"/>
    </source>
</evidence>
<evidence type="ECO:0000256" key="5">
    <source>
        <dbReference type="PROSITE-ProRule" id="PRU00042"/>
    </source>
</evidence>
<sequence>MITRFIMSLIPCAQQFLSNENKPRIFFVPHCSWGSIKKHERIHAGQKPFVCEVCEKGFYQKASLTRH</sequence>
<evidence type="ECO:0000256" key="4">
    <source>
        <dbReference type="ARBA" id="ARBA00022833"/>
    </source>
</evidence>